<dbReference type="InterPro" id="IPR020904">
    <property type="entry name" value="Sc_DH/Rdtase_CS"/>
</dbReference>
<dbReference type="PANTHER" id="PTHR42760:SF115">
    <property type="entry name" value="3-OXOACYL-[ACYL-CARRIER-PROTEIN] REDUCTASE FABG"/>
    <property type="match status" value="1"/>
</dbReference>
<sequence length="266" mass="27678">MKSTTTGSPLAGRTALITAAGAGIGSAIALEWAGRGGTVVAVDLDPAAAEATARRVGLLGGRAAAVGVDVTDPDAIPAMLSTALDAFGRVDALFNVAGGSLPRRVDEMTDSDWYRMIDLNMTSVYRCSKLVVPELRRAGGGSIVNISSTAGLLAENRCAAYSAAKGGVLLLTKNMAMDYAADRIRVNAVCPGSTMTPRIRDYLERVPGHEAMIDELCPMRRFAEPEEIARPAVFLASDDASYITGAVLAVDGGLTAGKHFAIFEDA</sequence>
<reference evidence="5" key="1">
    <citation type="submission" date="2015-03" db="EMBL/GenBank/DDBJ databases">
        <authorList>
            <consortium name="Pathogen Informatics"/>
        </authorList>
    </citation>
    <scope>NUCLEOTIDE SEQUENCE [LARGE SCALE GENOMIC DNA]</scope>
    <source>
        <strain evidence="5">NCTC11134</strain>
    </source>
</reference>
<evidence type="ECO:0000313" key="5">
    <source>
        <dbReference type="Proteomes" id="UP000057820"/>
    </source>
</evidence>
<dbReference type="EC" id="1.1.1.47" evidence="4"/>
<dbReference type="PANTHER" id="PTHR42760">
    <property type="entry name" value="SHORT-CHAIN DEHYDROGENASES/REDUCTASES FAMILY MEMBER"/>
    <property type="match status" value="1"/>
</dbReference>
<evidence type="ECO:0000259" key="3">
    <source>
        <dbReference type="SMART" id="SM00822"/>
    </source>
</evidence>
<dbReference type="Proteomes" id="UP000057820">
    <property type="component" value="Chromosome 1"/>
</dbReference>
<dbReference type="KEGG" id="nfr:ERS450000_00308"/>
<dbReference type="GO" id="GO:0047936">
    <property type="term" value="F:glucose 1-dehydrogenase [NAD(P)+] activity"/>
    <property type="evidence" value="ECO:0007669"/>
    <property type="project" value="UniProtKB-EC"/>
</dbReference>
<proteinExistence type="inferred from homology"/>
<dbReference type="AlphaFoldDB" id="A0A0H5NF35"/>
<dbReference type="SUPFAM" id="SSF51735">
    <property type="entry name" value="NAD(P)-binding Rossmann-fold domains"/>
    <property type="match status" value="1"/>
</dbReference>
<dbReference type="PRINTS" id="PR00080">
    <property type="entry name" value="SDRFAMILY"/>
</dbReference>
<evidence type="ECO:0000313" key="4">
    <source>
        <dbReference type="EMBL" id="CRY73777.1"/>
    </source>
</evidence>
<dbReference type="PRINTS" id="PR00081">
    <property type="entry name" value="GDHRDH"/>
</dbReference>
<feature type="domain" description="Ketoreductase" evidence="3">
    <location>
        <begin position="13"/>
        <end position="202"/>
    </location>
</feature>
<evidence type="ECO:0000256" key="1">
    <source>
        <dbReference type="ARBA" id="ARBA00006484"/>
    </source>
</evidence>
<dbReference type="RefSeq" id="WP_060590005.1">
    <property type="nucleotide sequence ID" value="NZ_CP086599.1"/>
</dbReference>
<dbReference type="FunFam" id="3.40.50.720:FF:000084">
    <property type="entry name" value="Short-chain dehydrogenase reductase"/>
    <property type="match status" value="1"/>
</dbReference>
<dbReference type="CDD" id="cd05233">
    <property type="entry name" value="SDR_c"/>
    <property type="match status" value="1"/>
</dbReference>
<dbReference type="SMART" id="SM00822">
    <property type="entry name" value="PKS_KR"/>
    <property type="match status" value="1"/>
</dbReference>
<protein>
    <submittedName>
        <fullName evidence="4">Glucose 1-dehydrogenase 2</fullName>
        <ecNumber evidence="4">1.1.1.47</ecNumber>
    </submittedName>
</protein>
<dbReference type="NCBIfam" id="NF005559">
    <property type="entry name" value="PRK07231.1"/>
    <property type="match status" value="1"/>
</dbReference>
<dbReference type="InterPro" id="IPR057326">
    <property type="entry name" value="KR_dom"/>
</dbReference>
<evidence type="ECO:0000256" key="2">
    <source>
        <dbReference type="ARBA" id="ARBA00023002"/>
    </source>
</evidence>
<dbReference type="InterPro" id="IPR002347">
    <property type="entry name" value="SDR_fam"/>
</dbReference>
<dbReference type="Gene3D" id="3.40.50.720">
    <property type="entry name" value="NAD(P)-binding Rossmann-like Domain"/>
    <property type="match status" value="1"/>
</dbReference>
<keyword evidence="2 4" id="KW-0560">Oxidoreductase</keyword>
<accession>A0A0H5NF35</accession>
<dbReference type="Pfam" id="PF13561">
    <property type="entry name" value="adh_short_C2"/>
    <property type="match status" value="1"/>
</dbReference>
<dbReference type="PROSITE" id="PS00061">
    <property type="entry name" value="ADH_SHORT"/>
    <property type="match status" value="1"/>
</dbReference>
<dbReference type="InterPro" id="IPR036291">
    <property type="entry name" value="NAD(P)-bd_dom_sf"/>
</dbReference>
<name>A0A0H5NF35_NOCFR</name>
<comment type="similarity">
    <text evidence="1">Belongs to the short-chain dehydrogenases/reductases (SDR) family.</text>
</comment>
<dbReference type="EMBL" id="LN868938">
    <property type="protein sequence ID" value="CRY73777.1"/>
    <property type="molecule type" value="Genomic_DNA"/>
</dbReference>
<gene>
    <name evidence="4" type="primary">ycdF_1</name>
    <name evidence="4" type="ORF">ERS450000_00308</name>
</gene>
<organism evidence="4 5">
    <name type="scientific">Nocardia farcinica</name>
    <dbReference type="NCBI Taxonomy" id="37329"/>
    <lineage>
        <taxon>Bacteria</taxon>
        <taxon>Bacillati</taxon>
        <taxon>Actinomycetota</taxon>
        <taxon>Actinomycetes</taxon>
        <taxon>Mycobacteriales</taxon>
        <taxon>Nocardiaceae</taxon>
        <taxon>Nocardia</taxon>
    </lineage>
</organism>